<dbReference type="GO" id="GO:0003755">
    <property type="term" value="F:peptidyl-prolyl cis-trans isomerase activity"/>
    <property type="evidence" value="ECO:0007669"/>
    <property type="project" value="UniProtKB-UniRule"/>
</dbReference>
<dbReference type="InterPro" id="IPR000297">
    <property type="entry name" value="PPIase_PpiC"/>
</dbReference>
<dbReference type="EMBL" id="CP006812">
    <property type="protein sequence ID" value="AGY81300.1"/>
    <property type="molecule type" value="Genomic_DNA"/>
</dbReference>
<feature type="signal peptide" evidence="13">
    <location>
        <begin position="1"/>
        <end position="18"/>
    </location>
</feature>
<comment type="catalytic activity">
    <reaction evidence="1 11">
        <text>[protein]-peptidylproline (omega=180) = [protein]-peptidylproline (omega=0)</text>
        <dbReference type="Rhea" id="RHEA:16237"/>
        <dbReference type="Rhea" id="RHEA-COMP:10747"/>
        <dbReference type="Rhea" id="RHEA-COMP:10748"/>
        <dbReference type="ChEBI" id="CHEBI:83833"/>
        <dbReference type="ChEBI" id="CHEBI:83834"/>
        <dbReference type="EC" id="5.2.1.8"/>
    </reaction>
</comment>
<dbReference type="RefSeq" id="WP_023177256.1">
    <property type="nucleotide sequence ID" value="NC_022606.1"/>
</dbReference>
<dbReference type="Proteomes" id="UP000017469">
    <property type="component" value="Chromosome"/>
</dbReference>
<comment type="similarity">
    <text evidence="3 11">Belongs to the PrsA family.</text>
</comment>
<name>U5S7U8_9LACT</name>
<gene>
    <name evidence="11" type="primary">prsA</name>
    <name evidence="15" type="ORF">Q783_03160</name>
</gene>
<evidence type="ECO:0000256" key="1">
    <source>
        <dbReference type="ARBA" id="ARBA00000971"/>
    </source>
</evidence>
<dbReference type="HOGENOM" id="CLU_034646_6_1_9"/>
<keyword evidence="9 11" id="KW-0413">Isomerase</keyword>
<feature type="domain" description="PpiC" evidence="14">
    <location>
        <begin position="137"/>
        <end position="227"/>
    </location>
</feature>
<dbReference type="InterPro" id="IPR027304">
    <property type="entry name" value="Trigger_fact/SurA_dom_sf"/>
</dbReference>
<evidence type="ECO:0000256" key="13">
    <source>
        <dbReference type="SAM" id="SignalP"/>
    </source>
</evidence>
<evidence type="ECO:0000256" key="3">
    <source>
        <dbReference type="ARBA" id="ARBA00006071"/>
    </source>
</evidence>
<evidence type="ECO:0000256" key="4">
    <source>
        <dbReference type="ARBA" id="ARBA00022475"/>
    </source>
</evidence>
<reference evidence="15 16" key="1">
    <citation type="journal article" date="2013" name="Genome Announc.">
        <title>Complete Genome Sequence of Carnobacterium gilichinskyi Strain WN1359T (DSM 27470T).</title>
        <authorList>
            <person name="Leonard M.T."/>
            <person name="Panayotova N."/>
            <person name="Farmerie W.G."/>
            <person name="Triplett E.W."/>
            <person name="Nicholson W.L."/>
        </authorList>
    </citation>
    <scope>NUCLEOTIDE SEQUENCE [LARGE SCALE GENOMIC DNA]</scope>
    <source>
        <strain evidence="15 16">WN1359</strain>
    </source>
</reference>
<dbReference type="PROSITE" id="PS50198">
    <property type="entry name" value="PPIC_PPIASE_2"/>
    <property type="match status" value="1"/>
</dbReference>
<dbReference type="PANTHER" id="PTHR47245:SF1">
    <property type="entry name" value="FOLDASE PROTEIN PRSA"/>
    <property type="match status" value="1"/>
</dbReference>
<keyword evidence="8 11" id="KW-0564">Palmitate</keyword>
<accession>U5S7U8</accession>
<dbReference type="Gene3D" id="3.10.50.40">
    <property type="match status" value="1"/>
</dbReference>
<keyword evidence="10 11" id="KW-0449">Lipoprotein</keyword>
<dbReference type="GO" id="GO:0006457">
    <property type="term" value="P:protein folding"/>
    <property type="evidence" value="ECO:0007669"/>
    <property type="project" value="UniProtKB-UniRule"/>
</dbReference>
<evidence type="ECO:0000256" key="6">
    <source>
        <dbReference type="ARBA" id="ARBA00023110"/>
    </source>
</evidence>
<dbReference type="AlphaFoldDB" id="U5S7U8"/>
<comment type="function">
    <text evidence="11">Plays a major role in protein secretion by helping the post-translocational extracellular folding of several secreted proteins.</text>
</comment>
<sequence>MKKLLLATATILAGLTIAGCSDSTVASSTAGKITEDEFYEAMKETVGTSMLQQLIIEDVLTDLYGDKVTDEVVDKQYSTEEENYGGAEAFEYIMLQQGYTADSYKDTIRLNLLIEAAVKDKTDFTDEEIQAAYDEYVPEVTAAHILVEDEETAKDIINQLNDGADFAELAKEYSTDTATAENGGEVTFSSGEMVPEFEEAAYALKDGETTTEPVATDYGFHVIKMIEKPEKGTLEEETDTIKDQLITTKLADSASIQAVISGIMKDANIIIDDKDLSTAMDAYLGTEESTTEESAVEESAVDESATDESAVDESAVDESAVDESAVDESAVEESATE</sequence>
<protein>
    <recommendedName>
        <fullName evidence="11">Foldase protein PrsA</fullName>
        <ecNumber evidence="11">5.2.1.8</ecNumber>
    </recommendedName>
</protein>
<keyword evidence="7 11" id="KW-0472">Membrane</keyword>
<evidence type="ECO:0000256" key="11">
    <source>
        <dbReference type="HAMAP-Rule" id="MF_01145"/>
    </source>
</evidence>
<dbReference type="eggNOG" id="COG0760">
    <property type="taxonomic scope" value="Bacteria"/>
</dbReference>
<feature type="compositionally biased region" description="Acidic residues" evidence="12">
    <location>
        <begin position="289"/>
        <end position="337"/>
    </location>
</feature>
<evidence type="ECO:0000313" key="16">
    <source>
        <dbReference type="Proteomes" id="UP000017469"/>
    </source>
</evidence>
<evidence type="ECO:0000259" key="14">
    <source>
        <dbReference type="PROSITE" id="PS50198"/>
    </source>
</evidence>
<evidence type="ECO:0000256" key="12">
    <source>
        <dbReference type="SAM" id="MobiDB-lite"/>
    </source>
</evidence>
<dbReference type="GO" id="GO:0005886">
    <property type="term" value="C:plasma membrane"/>
    <property type="evidence" value="ECO:0007669"/>
    <property type="project" value="UniProtKB-SubCell"/>
</dbReference>
<proteinExistence type="inferred from homology"/>
<dbReference type="InterPro" id="IPR023059">
    <property type="entry name" value="Foldase_PrsA"/>
</dbReference>
<dbReference type="KEGG" id="caw:Q783_03160"/>
<organism evidence="15 16">
    <name type="scientific">Carnobacterium inhibens subsp. gilichinskyi</name>
    <dbReference type="NCBI Taxonomy" id="1266845"/>
    <lineage>
        <taxon>Bacteria</taxon>
        <taxon>Bacillati</taxon>
        <taxon>Bacillota</taxon>
        <taxon>Bacilli</taxon>
        <taxon>Lactobacillales</taxon>
        <taxon>Carnobacteriaceae</taxon>
        <taxon>Carnobacterium</taxon>
    </lineage>
</organism>
<keyword evidence="4 11" id="KW-1003">Cell membrane</keyword>
<dbReference type="SUPFAM" id="SSF109998">
    <property type="entry name" value="Triger factor/SurA peptide-binding domain-like"/>
    <property type="match status" value="1"/>
</dbReference>
<dbReference type="EC" id="5.2.1.8" evidence="11"/>
<keyword evidence="6 11" id="KW-0697">Rotamase</keyword>
<dbReference type="Pfam" id="PF00639">
    <property type="entry name" value="Rotamase"/>
    <property type="match status" value="1"/>
</dbReference>
<evidence type="ECO:0000256" key="7">
    <source>
        <dbReference type="ARBA" id="ARBA00023136"/>
    </source>
</evidence>
<keyword evidence="5 11" id="KW-0732">Signal</keyword>
<dbReference type="SUPFAM" id="SSF54534">
    <property type="entry name" value="FKBP-like"/>
    <property type="match status" value="1"/>
</dbReference>
<dbReference type="HAMAP" id="MF_01145">
    <property type="entry name" value="Foldase_PrsA"/>
    <property type="match status" value="1"/>
</dbReference>
<evidence type="ECO:0000256" key="8">
    <source>
        <dbReference type="ARBA" id="ARBA00023139"/>
    </source>
</evidence>
<feature type="chain" id="PRO_5038587475" description="Foldase protein PrsA" evidence="13">
    <location>
        <begin position="19"/>
        <end position="337"/>
    </location>
</feature>
<evidence type="ECO:0000256" key="5">
    <source>
        <dbReference type="ARBA" id="ARBA00022729"/>
    </source>
</evidence>
<feature type="region of interest" description="Disordered" evidence="12">
    <location>
        <begin position="286"/>
        <end position="337"/>
    </location>
</feature>
<dbReference type="PANTHER" id="PTHR47245">
    <property type="entry name" value="PEPTIDYLPROLYL ISOMERASE"/>
    <property type="match status" value="1"/>
</dbReference>
<dbReference type="PATRIC" id="fig|1266845.5.peg.574"/>
<dbReference type="InterPro" id="IPR046357">
    <property type="entry name" value="PPIase_dom_sf"/>
</dbReference>
<dbReference type="InterPro" id="IPR050245">
    <property type="entry name" value="PrsA_foldase"/>
</dbReference>
<evidence type="ECO:0000256" key="9">
    <source>
        <dbReference type="ARBA" id="ARBA00023235"/>
    </source>
</evidence>
<dbReference type="PROSITE" id="PS51257">
    <property type="entry name" value="PROKAR_LIPOPROTEIN"/>
    <property type="match status" value="1"/>
</dbReference>
<evidence type="ECO:0000313" key="15">
    <source>
        <dbReference type="EMBL" id="AGY81300.1"/>
    </source>
</evidence>
<evidence type="ECO:0000256" key="10">
    <source>
        <dbReference type="ARBA" id="ARBA00023288"/>
    </source>
</evidence>
<evidence type="ECO:0000256" key="2">
    <source>
        <dbReference type="ARBA" id="ARBA00004193"/>
    </source>
</evidence>
<dbReference type="STRING" id="1266845.Q783_03160"/>
<comment type="subcellular location">
    <subcellularLocation>
        <location evidence="2 11">Cell membrane</location>
        <topology evidence="2 11">Lipid-anchor</topology>
    </subcellularLocation>
</comment>